<dbReference type="AlphaFoldDB" id="A0A067JMX2"/>
<dbReference type="Proteomes" id="UP000027138">
    <property type="component" value="Unassembled WGS sequence"/>
</dbReference>
<organism evidence="1 2">
    <name type="scientific">Jatropha curcas</name>
    <name type="common">Barbados nut</name>
    <dbReference type="NCBI Taxonomy" id="180498"/>
    <lineage>
        <taxon>Eukaryota</taxon>
        <taxon>Viridiplantae</taxon>
        <taxon>Streptophyta</taxon>
        <taxon>Embryophyta</taxon>
        <taxon>Tracheophyta</taxon>
        <taxon>Spermatophyta</taxon>
        <taxon>Magnoliopsida</taxon>
        <taxon>eudicotyledons</taxon>
        <taxon>Gunneridae</taxon>
        <taxon>Pentapetalae</taxon>
        <taxon>rosids</taxon>
        <taxon>fabids</taxon>
        <taxon>Malpighiales</taxon>
        <taxon>Euphorbiaceae</taxon>
        <taxon>Crotonoideae</taxon>
        <taxon>Jatropheae</taxon>
        <taxon>Jatropha</taxon>
    </lineage>
</organism>
<proteinExistence type="predicted"/>
<name>A0A067JMX2_JATCU</name>
<gene>
    <name evidence="1" type="ORF">JCGZ_21836</name>
</gene>
<evidence type="ECO:0000313" key="2">
    <source>
        <dbReference type="Proteomes" id="UP000027138"/>
    </source>
</evidence>
<evidence type="ECO:0000313" key="1">
    <source>
        <dbReference type="EMBL" id="KDP21365.1"/>
    </source>
</evidence>
<sequence length="84" mass="9070">MGKYSLWLSLGRCVVRLTGLDPSQTTNKSLYIIHVFREANSVVDLLGKGAIRGPRGLQIIQSPPVQIRELLAADLAGAICQHGS</sequence>
<keyword evidence="2" id="KW-1185">Reference proteome</keyword>
<dbReference type="EMBL" id="KK915662">
    <property type="protein sequence ID" value="KDP21365.1"/>
    <property type="molecule type" value="Genomic_DNA"/>
</dbReference>
<accession>A0A067JMX2</accession>
<protein>
    <submittedName>
        <fullName evidence="1">Uncharacterized protein</fullName>
    </submittedName>
</protein>
<reference evidence="1 2" key="1">
    <citation type="journal article" date="2014" name="PLoS ONE">
        <title>Global Analysis of Gene Expression Profiles in Physic Nut (Jatropha curcas L.) Seedlings Exposed to Salt Stress.</title>
        <authorList>
            <person name="Zhang L."/>
            <person name="Zhang C."/>
            <person name="Wu P."/>
            <person name="Chen Y."/>
            <person name="Li M."/>
            <person name="Jiang H."/>
            <person name="Wu G."/>
        </authorList>
    </citation>
    <scope>NUCLEOTIDE SEQUENCE [LARGE SCALE GENOMIC DNA]</scope>
    <source>
        <strain evidence="2">cv. GZQX0401</strain>
        <tissue evidence="1">Young leaves</tissue>
    </source>
</reference>